<dbReference type="InterPro" id="IPR040706">
    <property type="entry name" value="Zf-MYST"/>
</dbReference>
<evidence type="ECO:0000256" key="4">
    <source>
        <dbReference type="ARBA" id="ARBA00022679"/>
    </source>
</evidence>
<dbReference type="CDD" id="cd04301">
    <property type="entry name" value="NAT_SF"/>
    <property type="match status" value="1"/>
</dbReference>
<evidence type="ECO:0000256" key="1">
    <source>
        <dbReference type="ARBA" id="ARBA00004123"/>
    </source>
</evidence>
<keyword evidence="8" id="KW-0156">Chromatin regulator</keyword>
<keyword evidence="10 12" id="KW-0539">Nucleus</keyword>
<evidence type="ECO:0000256" key="3">
    <source>
        <dbReference type="ARBA" id="ARBA00013184"/>
    </source>
</evidence>
<evidence type="ECO:0000256" key="11">
    <source>
        <dbReference type="PIRSR" id="PIRSR602717-51"/>
    </source>
</evidence>
<evidence type="ECO:0000256" key="8">
    <source>
        <dbReference type="ARBA" id="ARBA00022853"/>
    </source>
</evidence>
<keyword evidence="4" id="KW-0808">Transferase</keyword>
<dbReference type="Pfam" id="PF01853">
    <property type="entry name" value="MOZ_SAS"/>
    <property type="match status" value="1"/>
</dbReference>
<evidence type="ECO:0000256" key="2">
    <source>
        <dbReference type="ARBA" id="ARBA00010107"/>
    </source>
</evidence>
<dbReference type="AlphaFoldDB" id="A0AAV1HSE7"/>
<dbReference type="SUPFAM" id="SSF55729">
    <property type="entry name" value="Acyl-CoA N-acyltransferases (Nat)"/>
    <property type="match status" value="1"/>
</dbReference>
<dbReference type="GO" id="GO:0005634">
    <property type="term" value="C:nucleus"/>
    <property type="evidence" value="ECO:0007669"/>
    <property type="project" value="UniProtKB-SubCell"/>
</dbReference>
<dbReference type="Gene3D" id="1.10.10.10">
    <property type="entry name" value="Winged helix-like DNA-binding domain superfamily/Winged helix DNA-binding domain"/>
    <property type="match status" value="1"/>
</dbReference>
<feature type="active site" description="Proton donor/acceptor" evidence="11">
    <location>
        <position position="376"/>
    </location>
</feature>
<dbReference type="InterPro" id="IPR016197">
    <property type="entry name" value="Chromo-like_dom_sf"/>
</dbReference>
<keyword evidence="16" id="KW-1185">Reference proteome</keyword>
<dbReference type="Proteomes" id="UP001314263">
    <property type="component" value="Unassembled WGS sequence"/>
</dbReference>
<comment type="caution">
    <text evidence="15">The sequence shown here is derived from an EMBL/GenBank/DDBJ whole genome shotgun (WGS) entry which is preliminary data.</text>
</comment>
<dbReference type="Gene3D" id="3.30.60.60">
    <property type="entry name" value="N-acetyl transferase-like"/>
    <property type="match status" value="1"/>
</dbReference>
<keyword evidence="7" id="KW-0862">Zinc</keyword>
<evidence type="ECO:0000256" key="6">
    <source>
        <dbReference type="ARBA" id="ARBA00022771"/>
    </source>
</evidence>
<dbReference type="FunFam" id="3.30.60.60:FF:000001">
    <property type="entry name" value="Histone acetyltransferase"/>
    <property type="match status" value="1"/>
</dbReference>
<evidence type="ECO:0000256" key="7">
    <source>
        <dbReference type="ARBA" id="ARBA00022833"/>
    </source>
</evidence>
<dbReference type="FunFam" id="1.10.10.10:FF:000022">
    <property type="entry name" value="Histone acetyltransferase"/>
    <property type="match status" value="1"/>
</dbReference>
<comment type="catalytic activity">
    <reaction evidence="12">
        <text>L-lysyl-[protein] + acetyl-CoA = N(6)-acetyl-L-lysyl-[protein] + CoA + H(+)</text>
        <dbReference type="Rhea" id="RHEA:45948"/>
        <dbReference type="Rhea" id="RHEA-COMP:9752"/>
        <dbReference type="Rhea" id="RHEA-COMP:10731"/>
        <dbReference type="ChEBI" id="CHEBI:15378"/>
        <dbReference type="ChEBI" id="CHEBI:29969"/>
        <dbReference type="ChEBI" id="CHEBI:57287"/>
        <dbReference type="ChEBI" id="CHEBI:57288"/>
        <dbReference type="ChEBI" id="CHEBI:61930"/>
        <dbReference type="EC" id="2.3.1.48"/>
    </reaction>
</comment>
<dbReference type="GO" id="GO:0000785">
    <property type="term" value="C:chromatin"/>
    <property type="evidence" value="ECO:0007669"/>
    <property type="project" value="TreeGrafter"/>
</dbReference>
<feature type="compositionally biased region" description="Basic and acidic residues" evidence="13">
    <location>
        <begin position="163"/>
        <end position="182"/>
    </location>
</feature>
<evidence type="ECO:0000256" key="9">
    <source>
        <dbReference type="ARBA" id="ARBA00022990"/>
    </source>
</evidence>
<evidence type="ECO:0000256" key="12">
    <source>
        <dbReference type="RuleBase" id="RU361211"/>
    </source>
</evidence>
<dbReference type="InterPro" id="IPR050603">
    <property type="entry name" value="MYST_HAT"/>
</dbReference>
<comment type="similarity">
    <text evidence="2 12">Belongs to the MYST (SAS/MOZ) family.</text>
</comment>
<dbReference type="Pfam" id="PF17772">
    <property type="entry name" value="zf-MYST"/>
    <property type="match status" value="1"/>
</dbReference>
<dbReference type="EMBL" id="CAUYUE010000001">
    <property type="protein sequence ID" value="CAK0735722.1"/>
    <property type="molecule type" value="Genomic_DNA"/>
</dbReference>
<comment type="subcellular location">
    <subcellularLocation>
        <location evidence="1 12">Nucleus</location>
    </subcellularLocation>
</comment>
<dbReference type="InterPro" id="IPR002717">
    <property type="entry name" value="HAT_MYST-type"/>
</dbReference>
<dbReference type="GO" id="GO:0008270">
    <property type="term" value="F:zinc ion binding"/>
    <property type="evidence" value="ECO:0007669"/>
    <property type="project" value="UniProtKB-KW"/>
</dbReference>
<evidence type="ECO:0000256" key="13">
    <source>
        <dbReference type="SAM" id="MobiDB-lite"/>
    </source>
</evidence>
<dbReference type="PROSITE" id="PS51726">
    <property type="entry name" value="MYST_HAT"/>
    <property type="match status" value="1"/>
</dbReference>
<reference evidence="15 16" key="1">
    <citation type="submission" date="2023-10" db="EMBL/GenBank/DDBJ databases">
        <authorList>
            <person name="Maclean D."/>
            <person name="Macfadyen A."/>
        </authorList>
    </citation>
    <scope>NUCLEOTIDE SEQUENCE [LARGE SCALE GENOMIC DNA]</scope>
</reference>
<keyword evidence="6" id="KW-0863">Zinc-finger</keyword>
<protein>
    <recommendedName>
        <fullName evidence="3 12">Histone acetyltransferase</fullName>
        <ecNumber evidence="3 12">2.3.1.48</ecNumber>
    </recommendedName>
</protein>
<keyword evidence="5" id="KW-0479">Metal-binding</keyword>
<sequence length="483" mass="55148">MGVMKDATAQMVKIEQDGPAALHQGAGKGMGPGAGKRVMGGGGPMSQTAQQAELKLEQMVDQRDMAIANASVNGDAGIETITNQEILPISEVKLPLEIGTRVDCRWRDGEYHPARVIEKRPVEGTDQHEYYMHYSKFNRRMDEWVKQENLNLNTVDVGDVDGSDPKSKKRRLDDVDDEHHGEFDANELRQHEEFTKVKNVDSVELGQYQMETWYFSPLPAEYNNCKTLFFAEYDLAFFKTRPEMMRHLRKCKLQHPPGDEIYRRHYAGGRSVSMFEVDGKKEKLYCQNLCYLAKLFLDHKTLYYDVDLFLFYVLCENDERGSHIVGYFSKEKCSEEGYNLACILTLPSHQRKGYGKFLIAMSYELSKVEGKVGTPERPLSDLGNVSYRGYWTRELLKVLKEQEGSISIKDLSTATMIKTDDIISTLNHLNLIQYQKGQHVICAAPAVIEKHIKEAGSPGLQVDPKFIVWCPYSAEREYAMYRS</sequence>
<dbReference type="Gene3D" id="2.30.30.140">
    <property type="match status" value="1"/>
</dbReference>
<dbReference type="PANTHER" id="PTHR10615">
    <property type="entry name" value="HISTONE ACETYLTRANSFERASE"/>
    <property type="match status" value="1"/>
</dbReference>
<proteinExistence type="inferred from homology"/>
<evidence type="ECO:0000256" key="5">
    <source>
        <dbReference type="ARBA" id="ARBA00022723"/>
    </source>
</evidence>
<evidence type="ECO:0000259" key="14">
    <source>
        <dbReference type="PROSITE" id="PS51726"/>
    </source>
</evidence>
<dbReference type="FunFam" id="3.40.630.30:FF:000002">
    <property type="entry name" value="Histone acetyltransferase"/>
    <property type="match status" value="1"/>
</dbReference>
<dbReference type="GO" id="GO:0006357">
    <property type="term" value="P:regulation of transcription by RNA polymerase II"/>
    <property type="evidence" value="ECO:0007669"/>
    <property type="project" value="TreeGrafter"/>
</dbReference>
<dbReference type="GO" id="GO:0003682">
    <property type="term" value="F:chromatin binding"/>
    <property type="evidence" value="ECO:0007669"/>
    <property type="project" value="TreeGrafter"/>
</dbReference>
<feature type="region of interest" description="Disordered" evidence="13">
    <location>
        <begin position="156"/>
        <end position="182"/>
    </location>
</feature>
<dbReference type="EC" id="2.3.1.48" evidence="3 12"/>
<dbReference type="SUPFAM" id="SSF54160">
    <property type="entry name" value="Chromo domain-like"/>
    <property type="match status" value="1"/>
</dbReference>
<keyword evidence="9" id="KW-0007">Acetylation</keyword>
<evidence type="ECO:0000313" key="16">
    <source>
        <dbReference type="Proteomes" id="UP001314263"/>
    </source>
</evidence>
<dbReference type="InterPro" id="IPR025995">
    <property type="entry name" value="Tudor-knot"/>
</dbReference>
<accession>A0AAV1HSE7</accession>
<dbReference type="Gene3D" id="3.40.630.30">
    <property type="match status" value="1"/>
</dbReference>
<dbReference type="GO" id="GO:0003712">
    <property type="term" value="F:transcription coregulator activity"/>
    <property type="evidence" value="ECO:0007669"/>
    <property type="project" value="TreeGrafter"/>
</dbReference>
<organism evidence="15 16">
    <name type="scientific">Coccomyxa viridis</name>
    <dbReference type="NCBI Taxonomy" id="1274662"/>
    <lineage>
        <taxon>Eukaryota</taxon>
        <taxon>Viridiplantae</taxon>
        <taxon>Chlorophyta</taxon>
        <taxon>core chlorophytes</taxon>
        <taxon>Trebouxiophyceae</taxon>
        <taxon>Trebouxiophyceae incertae sedis</taxon>
        <taxon>Coccomyxaceae</taxon>
        <taxon>Coccomyxa</taxon>
    </lineage>
</organism>
<evidence type="ECO:0000313" key="15">
    <source>
        <dbReference type="EMBL" id="CAK0735722.1"/>
    </source>
</evidence>
<feature type="domain" description="MYST-type HAT" evidence="14">
    <location>
        <begin position="195"/>
        <end position="471"/>
    </location>
</feature>
<dbReference type="PANTHER" id="PTHR10615:SF161">
    <property type="entry name" value="HISTONE ACETYLTRANSFERASE KAT7"/>
    <property type="match status" value="1"/>
</dbReference>
<evidence type="ECO:0000256" key="10">
    <source>
        <dbReference type="ARBA" id="ARBA00023242"/>
    </source>
</evidence>
<gene>
    <name evidence="15" type="primary">HAM2</name>
    <name evidence="15" type="ORF">CVIRNUC_000628</name>
</gene>
<dbReference type="InterPro" id="IPR016181">
    <property type="entry name" value="Acyl_CoA_acyltransferase"/>
</dbReference>
<name>A0AAV1HSE7_9CHLO</name>
<dbReference type="GO" id="GO:0004402">
    <property type="term" value="F:histone acetyltransferase activity"/>
    <property type="evidence" value="ECO:0007669"/>
    <property type="project" value="InterPro"/>
</dbReference>
<dbReference type="InterPro" id="IPR036388">
    <property type="entry name" value="WH-like_DNA-bd_sf"/>
</dbReference>
<dbReference type="Pfam" id="PF11717">
    <property type="entry name" value="Tudor-knot"/>
    <property type="match status" value="1"/>
</dbReference>